<dbReference type="GO" id="GO:0018822">
    <property type="term" value="F:nitrile hydratase activity"/>
    <property type="evidence" value="ECO:0007669"/>
    <property type="project" value="TreeGrafter"/>
</dbReference>
<dbReference type="Pfam" id="PF00795">
    <property type="entry name" value="CN_hydrolase"/>
    <property type="match status" value="1"/>
</dbReference>
<dbReference type="PROSITE" id="PS50263">
    <property type="entry name" value="CN_HYDROLASE"/>
    <property type="match status" value="1"/>
</dbReference>
<gene>
    <name evidence="3" type="ORF">EDC64_102240</name>
</gene>
<dbReference type="FunFam" id="3.60.110.10:FF:000016">
    <property type="entry name" value="Nitrilase blr3397"/>
    <property type="match status" value="1"/>
</dbReference>
<proteinExistence type="inferred from homology"/>
<evidence type="ECO:0000259" key="2">
    <source>
        <dbReference type="PROSITE" id="PS50263"/>
    </source>
</evidence>
<dbReference type="AlphaFoldDB" id="A0A4R3M125"/>
<dbReference type="GO" id="GO:0051410">
    <property type="term" value="P:detoxification of nitrogen compound"/>
    <property type="evidence" value="ECO:0007669"/>
    <property type="project" value="TreeGrafter"/>
</dbReference>
<evidence type="ECO:0000256" key="1">
    <source>
        <dbReference type="ARBA" id="ARBA00008129"/>
    </source>
</evidence>
<dbReference type="Proteomes" id="UP000294664">
    <property type="component" value="Unassembled WGS sequence"/>
</dbReference>
<dbReference type="InterPro" id="IPR003010">
    <property type="entry name" value="C-N_Hydrolase"/>
</dbReference>
<dbReference type="InterPro" id="IPR036526">
    <property type="entry name" value="C-N_Hydrolase_sf"/>
</dbReference>
<dbReference type="GO" id="GO:0000257">
    <property type="term" value="F:nitrilase activity"/>
    <property type="evidence" value="ECO:0007669"/>
    <property type="project" value="TreeGrafter"/>
</dbReference>
<dbReference type="SUPFAM" id="SSF56317">
    <property type="entry name" value="Carbon-nitrogen hydrolase"/>
    <property type="match status" value="1"/>
</dbReference>
<dbReference type="RefSeq" id="WP_132030235.1">
    <property type="nucleotide sequence ID" value="NZ_SMAI01000002.1"/>
</dbReference>
<dbReference type="EMBL" id="SMAI01000002">
    <property type="protein sequence ID" value="TCT06760.1"/>
    <property type="molecule type" value="Genomic_DNA"/>
</dbReference>
<comment type="similarity">
    <text evidence="1">Belongs to the carbon-nitrogen hydrolase superfamily. Nitrilase family.</text>
</comment>
<reference evidence="3 4" key="1">
    <citation type="submission" date="2019-03" db="EMBL/GenBank/DDBJ databases">
        <title>Genomic Encyclopedia of Type Strains, Phase IV (KMG-IV): sequencing the most valuable type-strain genomes for metagenomic binning, comparative biology and taxonomic classification.</title>
        <authorList>
            <person name="Goeker M."/>
        </authorList>
    </citation>
    <scope>NUCLEOTIDE SEQUENCE [LARGE SCALE GENOMIC DNA]</scope>
    <source>
        <strain evidence="3 4">DSM 9035</strain>
    </source>
</reference>
<name>A0A4R3M125_9HYPH</name>
<feature type="domain" description="CN hydrolase" evidence="2">
    <location>
        <begin position="22"/>
        <end position="289"/>
    </location>
</feature>
<dbReference type="PANTHER" id="PTHR46044:SF1">
    <property type="entry name" value="CN HYDROLASE DOMAIN-CONTAINING PROTEIN"/>
    <property type="match status" value="1"/>
</dbReference>
<comment type="caution">
    <text evidence="3">The sequence shown here is derived from an EMBL/GenBank/DDBJ whole genome shotgun (WGS) entry which is preliminary data.</text>
</comment>
<evidence type="ECO:0000313" key="3">
    <source>
        <dbReference type="EMBL" id="TCT06760.1"/>
    </source>
</evidence>
<dbReference type="PROSITE" id="PS00921">
    <property type="entry name" value="NITRIL_CHT_2"/>
    <property type="match status" value="1"/>
</dbReference>
<dbReference type="Gene3D" id="3.60.110.10">
    <property type="entry name" value="Carbon-nitrogen hydrolase"/>
    <property type="match status" value="1"/>
</dbReference>
<dbReference type="InterPro" id="IPR000132">
    <property type="entry name" value="Nitrilase/CN_hydratase_CS"/>
</dbReference>
<sequence>MTTPSPFDEAVRRATDTPVAPYQAACIQAATVAFDVRRTLQKARDLVAQAAADGAKLVLLPEAFVGGYPRGADFGAVVGVRTPEGRDQFRQYFDAAIDVPGPAVEALALVAKQSAVHLVVGVIERDGLTLYCTVLFFDDEGRLTGKHRKLMPTGSERLIWGFGDGSTMPVPETPLGRLGAVICWENYMPLLRTAMYAKRVQVWCAPTADARSTWLPTMQHIAMEGRCFVLSTNQFCRRSDYPADYASLLPDDPEAVVCRGGACIVDPLGTVLAGPLWDREGILTAEIDLAATTRGAFDFDPVGHYARPDVFRLHVDDAEKRAVNFNGPQDEALI</sequence>
<organism evidence="3 4">
    <name type="scientific">Aquabacter spiritensis</name>
    <dbReference type="NCBI Taxonomy" id="933073"/>
    <lineage>
        <taxon>Bacteria</taxon>
        <taxon>Pseudomonadati</taxon>
        <taxon>Pseudomonadota</taxon>
        <taxon>Alphaproteobacteria</taxon>
        <taxon>Hyphomicrobiales</taxon>
        <taxon>Xanthobacteraceae</taxon>
        <taxon>Aquabacter</taxon>
    </lineage>
</organism>
<dbReference type="PANTHER" id="PTHR46044">
    <property type="entry name" value="NITRILASE"/>
    <property type="match status" value="1"/>
</dbReference>
<accession>A0A4R3M125</accession>
<evidence type="ECO:0000313" key="4">
    <source>
        <dbReference type="Proteomes" id="UP000294664"/>
    </source>
</evidence>
<keyword evidence="4" id="KW-1185">Reference proteome</keyword>
<dbReference type="CDD" id="cd07564">
    <property type="entry name" value="nitrilases_CHs"/>
    <property type="match status" value="1"/>
</dbReference>
<dbReference type="OrthoDB" id="9811121at2"/>
<dbReference type="InterPro" id="IPR044149">
    <property type="entry name" value="Nitrilases_CHs"/>
</dbReference>
<protein>
    <submittedName>
        <fullName evidence="3">Nitrilase</fullName>
    </submittedName>
</protein>